<reference evidence="2" key="1">
    <citation type="journal article" date="2020" name="Nature">
        <title>Giant virus diversity and host interactions through global metagenomics.</title>
        <authorList>
            <person name="Schulz F."/>
            <person name="Roux S."/>
            <person name="Paez-Espino D."/>
            <person name="Jungbluth S."/>
            <person name="Walsh D.A."/>
            <person name="Denef V.J."/>
            <person name="McMahon K.D."/>
            <person name="Konstantinidis K.T."/>
            <person name="Eloe-Fadrosh E.A."/>
            <person name="Kyrpides N.C."/>
            <person name="Woyke T."/>
        </authorList>
    </citation>
    <scope>NUCLEOTIDE SEQUENCE</scope>
    <source>
        <strain evidence="2">GVMAG-M-3300023184-16</strain>
    </source>
</reference>
<evidence type="ECO:0000313" key="2">
    <source>
        <dbReference type="EMBL" id="QHT84086.1"/>
    </source>
</evidence>
<feature type="compositionally biased region" description="Basic residues" evidence="1">
    <location>
        <begin position="1"/>
        <end position="11"/>
    </location>
</feature>
<proteinExistence type="predicted"/>
<sequence length="118" mass="13478">MKTRKHQRTSRKIPYSSGLLRRPSEYALPHAYSSGLQASQSRPSEYALPHAKPPPIPSHTEIYVSPDGRSISAFTEQKQVSPGRISYSIQESSVYRNTPFLPGKKTRRKKHHHKKNRS</sequence>
<feature type="region of interest" description="Disordered" evidence="1">
    <location>
        <begin position="1"/>
        <end position="20"/>
    </location>
</feature>
<dbReference type="EMBL" id="MN740015">
    <property type="protein sequence ID" value="QHT84086.1"/>
    <property type="molecule type" value="Genomic_DNA"/>
</dbReference>
<organism evidence="2">
    <name type="scientific">viral metagenome</name>
    <dbReference type="NCBI Taxonomy" id="1070528"/>
    <lineage>
        <taxon>unclassified sequences</taxon>
        <taxon>metagenomes</taxon>
        <taxon>organismal metagenomes</taxon>
    </lineage>
</organism>
<feature type="compositionally biased region" description="Polar residues" evidence="1">
    <location>
        <begin position="87"/>
        <end position="96"/>
    </location>
</feature>
<feature type="compositionally biased region" description="Basic residues" evidence="1">
    <location>
        <begin position="104"/>
        <end position="118"/>
    </location>
</feature>
<evidence type="ECO:0000256" key="1">
    <source>
        <dbReference type="SAM" id="MobiDB-lite"/>
    </source>
</evidence>
<dbReference type="AlphaFoldDB" id="A0A6C0HVC6"/>
<feature type="compositionally biased region" description="Polar residues" evidence="1">
    <location>
        <begin position="34"/>
        <end position="43"/>
    </location>
</feature>
<accession>A0A6C0HVC6</accession>
<feature type="region of interest" description="Disordered" evidence="1">
    <location>
        <begin position="76"/>
        <end position="118"/>
    </location>
</feature>
<name>A0A6C0HVC6_9ZZZZ</name>
<protein>
    <submittedName>
        <fullName evidence="2">Uncharacterized protein</fullName>
    </submittedName>
</protein>
<feature type="region of interest" description="Disordered" evidence="1">
    <location>
        <begin position="32"/>
        <end position="64"/>
    </location>
</feature>